<dbReference type="GO" id="GO:0005484">
    <property type="term" value="F:SNAP receptor activity"/>
    <property type="evidence" value="ECO:0007669"/>
    <property type="project" value="TreeGrafter"/>
</dbReference>
<feature type="compositionally biased region" description="Pro residues" evidence="8">
    <location>
        <begin position="130"/>
        <end position="155"/>
    </location>
</feature>
<dbReference type="InterPro" id="IPR045242">
    <property type="entry name" value="Syntaxin"/>
</dbReference>
<keyword evidence="7 9" id="KW-0472">Membrane</keyword>
<dbReference type="GO" id="GO:0000149">
    <property type="term" value="F:SNARE binding"/>
    <property type="evidence" value="ECO:0007669"/>
    <property type="project" value="TreeGrafter"/>
</dbReference>
<dbReference type="SUPFAM" id="SSF47661">
    <property type="entry name" value="t-snare proteins"/>
    <property type="match status" value="1"/>
</dbReference>
<evidence type="ECO:0000256" key="6">
    <source>
        <dbReference type="ARBA" id="ARBA00022989"/>
    </source>
</evidence>
<dbReference type="Gene3D" id="1.20.58.70">
    <property type="match status" value="1"/>
</dbReference>
<dbReference type="FunFam" id="1.20.5.110:FF:000008">
    <property type="entry name" value="Syntaxin 132"/>
    <property type="match status" value="1"/>
</dbReference>
<sequence length="690" mass="75711">MEAPPGANAPLLAPVGANAPFTSAGANAPFTSAGANAPTIEIRAPEPHYPVDDVKEMKECDLHYPVGNISTKVATGSALPCTPGALHHNNPIEDGYARVTVEDIVQGFEDLEIDYATPDLEIGGGGGGSPTPPSRQPTPPPNPQPPAGKQPPPPVLLRHAANPPPVKKQADSKATSSWTINPDPYVPKTTKYEKWKVDMKAKKEPEPKPVFSEKAKKWAKSFLTTPSQAEKNMPDDYGRELRRQAEILKEKKALAEKEKKALEEKKEESKKSGKQVAQLGEQNKQSIPPLIVKAAGPDAMTLSFRADMDKDFELMDPAIIAAAAEQGMTVTGAKEKAAEFGMTLRAALGLEDAPMSEIAPHDASGLTPRLEYRFAVCLFLSPRCAVMNNMLTLLQGFFKLRRRDSSRDGDVEMGMHQPDASANLKGFLKKVDGVESLIAKLGNLLTKLQTANEESKAVAKASAMKAIKRRMVKDIDEVGKIALLAKAKLDELEKDNLSNSQKTGCGKGSAVDRSREQTTGAVRKKLKGRMDEFQVLRESIRQEYREVVERRVFTVTGNRPDEETIDDLIETGRSEQIFKDAVQQQGRGQILDTVAEIQERHDAVRDLERKLLELQQIYLDMAVLVDAQGEVFNHVETHVSNATNYIQQGVGALQSAKKHQRSSRKWMCCAIFVLVVVVIVVILIIHPWKK</sequence>
<reference evidence="11" key="1">
    <citation type="submission" date="2023-07" db="EMBL/GenBank/DDBJ databases">
        <title>A chromosome-level genome assembly of Lolium multiflorum.</title>
        <authorList>
            <person name="Chen Y."/>
            <person name="Copetti D."/>
            <person name="Kolliker R."/>
            <person name="Studer B."/>
        </authorList>
    </citation>
    <scope>NUCLEOTIDE SEQUENCE</scope>
    <source>
        <strain evidence="11">02402/16</strain>
        <tissue evidence="11">Leaf</tissue>
    </source>
</reference>
<dbReference type="GO" id="GO:0005886">
    <property type="term" value="C:plasma membrane"/>
    <property type="evidence" value="ECO:0007669"/>
    <property type="project" value="UniProtKB-SubCell"/>
</dbReference>
<evidence type="ECO:0000256" key="4">
    <source>
        <dbReference type="ARBA" id="ARBA00022692"/>
    </source>
</evidence>
<evidence type="ECO:0000256" key="2">
    <source>
        <dbReference type="ARBA" id="ARBA00009063"/>
    </source>
</evidence>
<dbReference type="SMART" id="SM00397">
    <property type="entry name" value="t_SNARE"/>
    <property type="match status" value="1"/>
</dbReference>
<keyword evidence="4 9" id="KW-0812">Transmembrane</keyword>
<keyword evidence="12" id="KW-1185">Reference proteome</keyword>
<comment type="similarity">
    <text evidence="2">Belongs to the syntaxin family.</text>
</comment>
<dbReference type="GO" id="GO:0006887">
    <property type="term" value="P:exocytosis"/>
    <property type="evidence" value="ECO:0007669"/>
    <property type="project" value="TreeGrafter"/>
</dbReference>
<dbReference type="Pfam" id="PF05739">
    <property type="entry name" value="SNARE"/>
    <property type="match status" value="1"/>
</dbReference>
<dbReference type="AlphaFoldDB" id="A0AAD8VXN3"/>
<dbReference type="InterPro" id="IPR058352">
    <property type="entry name" value="DUF8039"/>
</dbReference>
<keyword evidence="6 9" id="KW-1133">Transmembrane helix</keyword>
<feature type="domain" description="T-SNARE coiled-coil homology" evidence="10">
    <location>
        <begin position="594"/>
        <end position="656"/>
    </location>
</feature>
<dbReference type="InterPro" id="IPR010989">
    <property type="entry name" value="SNARE"/>
</dbReference>
<name>A0AAD8VXN3_LOLMU</name>
<proteinExistence type="inferred from homology"/>
<dbReference type="InterPro" id="IPR006011">
    <property type="entry name" value="Syntaxin_N"/>
</dbReference>
<dbReference type="SMART" id="SM00503">
    <property type="entry name" value="SynN"/>
    <property type="match status" value="1"/>
</dbReference>
<dbReference type="Pfam" id="PF26133">
    <property type="entry name" value="DUF8039"/>
    <property type="match status" value="1"/>
</dbReference>
<accession>A0AAD8VXN3</accession>
<gene>
    <name evidence="11" type="ORF">QYE76_001767</name>
</gene>
<feature type="transmembrane region" description="Helical" evidence="9">
    <location>
        <begin position="666"/>
        <end position="688"/>
    </location>
</feature>
<dbReference type="EMBL" id="JAUUTY010000005">
    <property type="protein sequence ID" value="KAK1627452.1"/>
    <property type="molecule type" value="Genomic_DNA"/>
</dbReference>
<evidence type="ECO:0000259" key="10">
    <source>
        <dbReference type="PROSITE" id="PS50192"/>
    </source>
</evidence>
<evidence type="ECO:0000313" key="12">
    <source>
        <dbReference type="Proteomes" id="UP001231189"/>
    </source>
</evidence>
<organism evidence="11 12">
    <name type="scientific">Lolium multiflorum</name>
    <name type="common">Italian ryegrass</name>
    <name type="synonym">Lolium perenne subsp. multiflorum</name>
    <dbReference type="NCBI Taxonomy" id="4521"/>
    <lineage>
        <taxon>Eukaryota</taxon>
        <taxon>Viridiplantae</taxon>
        <taxon>Streptophyta</taxon>
        <taxon>Embryophyta</taxon>
        <taxon>Tracheophyta</taxon>
        <taxon>Spermatophyta</taxon>
        <taxon>Magnoliopsida</taxon>
        <taxon>Liliopsida</taxon>
        <taxon>Poales</taxon>
        <taxon>Poaceae</taxon>
        <taxon>BOP clade</taxon>
        <taxon>Pooideae</taxon>
        <taxon>Poodae</taxon>
        <taxon>Poeae</taxon>
        <taxon>Poeae Chloroplast Group 2 (Poeae type)</taxon>
        <taxon>Loliodinae</taxon>
        <taxon>Loliinae</taxon>
        <taxon>Lolium</taxon>
    </lineage>
</organism>
<dbReference type="CDD" id="cd00179">
    <property type="entry name" value="SynN"/>
    <property type="match status" value="1"/>
</dbReference>
<evidence type="ECO:0000256" key="8">
    <source>
        <dbReference type="SAM" id="MobiDB-lite"/>
    </source>
</evidence>
<dbReference type="Proteomes" id="UP001231189">
    <property type="component" value="Unassembled WGS sequence"/>
</dbReference>
<dbReference type="GO" id="GO:0048278">
    <property type="term" value="P:vesicle docking"/>
    <property type="evidence" value="ECO:0007669"/>
    <property type="project" value="TreeGrafter"/>
</dbReference>
<dbReference type="CDD" id="cd15848">
    <property type="entry name" value="SNARE_syntaxin1-like"/>
    <property type="match status" value="1"/>
</dbReference>
<feature type="region of interest" description="Disordered" evidence="8">
    <location>
        <begin position="499"/>
        <end position="521"/>
    </location>
</feature>
<dbReference type="PANTHER" id="PTHR19957:SF307">
    <property type="entry name" value="PROTEIN SSO1-RELATED"/>
    <property type="match status" value="1"/>
</dbReference>
<dbReference type="Gene3D" id="1.20.5.110">
    <property type="match status" value="1"/>
</dbReference>
<keyword evidence="3" id="KW-0813">Transport</keyword>
<evidence type="ECO:0000313" key="11">
    <source>
        <dbReference type="EMBL" id="KAK1627452.1"/>
    </source>
</evidence>
<evidence type="ECO:0000256" key="5">
    <source>
        <dbReference type="ARBA" id="ARBA00022927"/>
    </source>
</evidence>
<dbReference type="Pfam" id="PF00804">
    <property type="entry name" value="Syntaxin"/>
    <property type="match status" value="1"/>
</dbReference>
<comment type="subcellular location">
    <subcellularLocation>
        <location evidence="1">Cell membrane</location>
        <topology evidence="1">Single-pass type IV membrane protein</topology>
    </subcellularLocation>
</comment>
<feature type="region of interest" description="Disordered" evidence="8">
    <location>
        <begin position="117"/>
        <end position="187"/>
    </location>
</feature>
<comment type="caution">
    <text evidence="11">The sequence shown here is derived from an EMBL/GenBank/DDBJ whole genome shotgun (WGS) entry which is preliminary data.</text>
</comment>
<dbReference type="GO" id="GO:0031201">
    <property type="term" value="C:SNARE complex"/>
    <property type="evidence" value="ECO:0007669"/>
    <property type="project" value="TreeGrafter"/>
</dbReference>
<dbReference type="InterPro" id="IPR000727">
    <property type="entry name" value="T_SNARE_dom"/>
</dbReference>
<dbReference type="GO" id="GO:0006906">
    <property type="term" value="P:vesicle fusion"/>
    <property type="evidence" value="ECO:0007669"/>
    <property type="project" value="TreeGrafter"/>
</dbReference>
<evidence type="ECO:0000256" key="1">
    <source>
        <dbReference type="ARBA" id="ARBA00004521"/>
    </source>
</evidence>
<dbReference type="GO" id="GO:0012505">
    <property type="term" value="C:endomembrane system"/>
    <property type="evidence" value="ECO:0007669"/>
    <property type="project" value="TreeGrafter"/>
</dbReference>
<feature type="compositionally biased region" description="Basic and acidic residues" evidence="8">
    <location>
        <begin position="259"/>
        <end position="271"/>
    </location>
</feature>
<dbReference type="PANTHER" id="PTHR19957">
    <property type="entry name" value="SYNTAXIN"/>
    <property type="match status" value="1"/>
</dbReference>
<evidence type="ECO:0000256" key="3">
    <source>
        <dbReference type="ARBA" id="ARBA00022448"/>
    </source>
</evidence>
<feature type="region of interest" description="Disordered" evidence="8">
    <location>
        <begin position="259"/>
        <end position="283"/>
    </location>
</feature>
<evidence type="ECO:0000256" key="9">
    <source>
        <dbReference type="SAM" id="Phobius"/>
    </source>
</evidence>
<dbReference type="GO" id="GO:0006886">
    <property type="term" value="P:intracellular protein transport"/>
    <property type="evidence" value="ECO:0007669"/>
    <property type="project" value="TreeGrafter"/>
</dbReference>
<dbReference type="PROSITE" id="PS50192">
    <property type="entry name" value="T_SNARE"/>
    <property type="match status" value="1"/>
</dbReference>
<protein>
    <recommendedName>
        <fullName evidence="10">t-SNARE coiled-coil homology domain-containing protein</fullName>
    </recommendedName>
</protein>
<keyword evidence="5" id="KW-0653">Protein transport</keyword>
<evidence type="ECO:0000256" key="7">
    <source>
        <dbReference type="ARBA" id="ARBA00023136"/>
    </source>
</evidence>